<feature type="region of interest" description="Disordered" evidence="1">
    <location>
        <begin position="148"/>
        <end position="173"/>
    </location>
</feature>
<proteinExistence type="predicted"/>
<name>A0A835FCD5_9POAL</name>
<sequence length="173" mass="19112">MPFPFAVASTQVEFRTDATMANGLSLPVPGHGEAKPARPDAAPFRIIIYRPFFPPVPSRMKIVVAARPVVNSSLAAAVFRTDRRLTCMHRYLRSVVSPCGGKRIRTSPHAKVRELGDNSSSASQARCPPRRATLNHCLLATGLMRPAEERSLTPRHVEDKKKEYEEPRGLSKA</sequence>
<comment type="caution">
    <text evidence="2">The sequence shown here is derived from an EMBL/GenBank/DDBJ whole genome shotgun (WGS) entry which is preliminary data.</text>
</comment>
<dbReference type="Proteomes" id="UP000636709">
    <property type="component" value="Unassembled WGS sequence"/>
</dbReference>
<accession>A0A835FCD5</accession>
<dbReference type="EMBL" id="JACEFO010001355">
    <property type="protein sequence ID" value="KAF8738551.1"/>
    <property type="molecule type" value="Genomic_DNA"/>
</dbReference>
<gene>
    <name evidence="2" type="ORF">HU200_013964</name>
</gene>
<feature type="region of interest" description="Disordered" evidence="1">
    <location>
        <begin position="107"/>
        <end position="128"/>
    </location>
</feature>
<evidence type="ECO:0000313" key="2">
    <source>
        <dbReference type="EMBL" id="KAF8738551.1"/>
    </source>
</evidence>
<reference evidence="2" key="1">
    <citation type="submission" date="2020-07" db="EMBL/GenBank/DDBJ databases">
        <title>Genome sequence and genetic diversity analysis of an under-domesticated orphan crop, white fonio (Digitaria exilis).</title>
        <authorList>
            <person name="Bennetzen J.L."/>
            <person name="Chen S."/>
            <person name="Ma X."/>
            <person name="Wang X."/>
            <person name="Yssel A.E.J."/>
            <person name="Chaluvadi S.R."/>
            <person name="Johnson M."/>
            <person name="Gangashetty P."/>
            <person name="Hamidou F."/>
            <person name="Sanogo M.D."/>
            <person name="Zwaenepoel A."/>
            <person name="Wallace J."/>
            <person name="Van De Peer Y."/>
            <person name="Van Deynze A."/>
        </authorList>
    </citation>
    <scope>NUCLEOTIDE SEQUENCE</scope>
    <source>
        <tissue evidence="2">Leaves</tissue>
    </source>
</reference>
<organism evidence="2 3">
    <name type="scientific">Digitaria exilis</name>
    <dbReference type="NCBI Taxonomy" id="1010633"/>
    <lineage>
        <taxon>Eukaryota</taxon>
        <taxon>Viridiplantae</taxon>
        <taxon>Streptophyta</taxon>
        <taxon>Embryophyta</taxon>
        <taxon>Tracheophyta</taxon>
        <taxon>Spermatophyta</taxon>
        <taxon>Magnoliopsida</taxon>
        <taxon>Liliopsida</taxon>
        <taxon>Poales</taxon>
        <taxon>Poaceae</taxon>
        <taxon>PACMAD clade</taxon>
        <taxon>Panicoideae</taxon>
        <taxon>Panicodae</taxon>
        <taxon>Paniceae</taxon>
        <taxon>Anthephorinae</taxon>
        <taxon>Digitaria</taxon>
    </lineage>
</organism>
<keyword evidence="3" id="KW-1185">Reference proteome</keyword>
<evidence type="ECO:0000313" key="3">
    <source>
        <dbReference type="Proteomes" id="UP000636709"/>
    </source>
</evidence>
<protein>
    <submittedName>
        <fullName evidence="2">Uncharacterized protein</fullName>
    </submittedName>
</protein>
<evidence type="ECO:0000256" key="1">
    <source>
        <dbReference type="SAM" id="MobiDB-lite"/>
    </source>
</evidence>
<dbReference type="AlphaFoldDB" id="A0A835FCD5"/>